<evidence type="ECO:0000256" key="4">
    <source>
        <dbReference type="SAM" id="MobiDB-lite"/>
    </source>
</evidence>
<keyword evidence="6" id="KW-0282">Flagellum</keyword>
<dbReference type="EMBL" id="CP170721">
    <property type="protein sequence ID" value="XIA18997.1"/>
    <property type="molecule type" value="Genomic_DNA"/>
</dbReference>
<dbReference type="RefSeq" id="WP_395119815.1">
    <property type="nucleotide sequence ID" value="NZ_CP170721.1"/>
</dbReference>
<reference evidence="6" key="1">
    <citation type="submission" date="2024-10" db="EMBL/GenBank/DDBJ databases">
        <authorList>
            <person name="Lesea H.P."/>
            <person name="Kuehl J.V."/>
            <person name="Chandonia J.-M."/>
        </authorList>
    </citation>
    <scope>NUCLEOTIDE SEQUENCE</scope>
    <source>
        <strain evidence="6">FW102-FHT14D07</strain>
    </source>
</reference>
<dbReference type="GO" id="GO:0044780">
    <property type="term" value="P:bacterial-type flagellum assembly"/>
    <property type="evidence" value="ECO:0007669"/>
    <property type="project" value="InterPro"/>
</dbReference>
<dbReference type="PANTHER" id="PTHR37533:SF2">
    <property type="entry name" value="FLAGELLAR HOOK-LENGTH CONTROL PROTEIN"/>
    <property type="match status" value="1"/>
</dbReference>
<comment type="function">
    <text evidence="1">Controls the length of the flagellar hook.</text>
</comment>
<dbReference type="PRINTS" id="PR01007">
    <property type="entry name" value="FLGHOOKFLIK"/>
</dbReference>
<feature type="region of interest" description="Disordered" evidence="4">
    <location>
        <begin position="1"/>
        <end position="121"/>
    </location>
</feature>
<dbReference type="GO" id="GO:0009424">
    <property type="term" value="C:bacterial-type flagellum hook"/>
    <property type="evidence" value="ECO:0007669"/>
    <property type="project" value="InterPro"/>
</dbReference>
<organism evidence="6">
    <name type="scientific">Rhodanobacter sp. FW102-FHT14D07</name>
    <dbReference type="NCBI Taxonomy" id="3351462"/>
    <lineage>
        <taxon>Bacteria</taxon>
        <taxon>Pseudomonadati</taxon>
        <taxon>Pseudomonadota</taxon>
        <taxon>Gammaproteobacteria</taxon>
        <taxon>Lysobacterales</taxon>
        <taxon>Rhodanobacteraceae</taxon>
        <taxon>Rhodanobacter</taxon>
    </lineage>
</organism>
<dbReference type="Pfam" id="PF02120">
    <property type="entry name" value="Flg_hook"/>
    <property type="match status" value="1"/>
</dbReference>
<dbReference type="CDD" id="cd17470">
    <property type="entry name" value="T3SS_Flik_C"/>
    <property type="match status" value="1"/>
</dbReference>
<keyword evidence="3" id="KW-1005">Bacterial flagellum biogenesis</keyword>
<dbReference type="AlphaFoldDB" id="A0AB74URT5"/>
<protein>
    <submittedName>
        <fullName evidence="6">Flagellar hook-length control protein FliK</fullName>
    </submittedName>
</protein>
<dbReference type="InterPro" id="IPR001635">
    <property type="entry name" value="Flag_hook_Flik"/>
</dbReference>
<dbReference type="InterPro" id="IPR052563">
    <property type="entry name" value="FliK"/>
</dbReference>
<evidence type="ECO:0000256" key="3">
    <source>
        <dbReference type="ARBA" id="ARBA00022795"/>
    </source>
</evidence>
<sequence>MTATHVGSLSASTVAAKTAANTGTPESPGTPPFHQRLQDARGQGGSPARDAHDARPQRGPDPGRDRRDDPSPKGPDAQLSSAAARLDTSRDAVTPPPAADATAPTLPVAAPPPPPPKAIADVATVEPAGGKDDDTDTGAAALVEAMLALIAPAPVHPAAPAGSVAAGIVDATTARLAAAQTGLAALGQAGANAAPATPAVDPAVMAATTTVPAAELLKLDPDATRETVRLDPAPGAAPVITHTAATVAPTAAPVPVAPAHAFAQELGQQLAWFVGHDVKQARIRLHPEELGSLDLKISVQHNRVDVVLQAQHPGAVTAVQQALPQLDQMLARHGLSLGHADVGQHDRGGQAGHRGQGDEIAAIDEVTGPGQTVPLTQLGLVDAFA</sequence>
<name>A0AB74URT5_9GAMM</name>
<feature type="compositionally biased region" description="Polar residues" evidence="4">
    <location>
        <begin position="1"/>
        <end position="27"/>
    </location>
</feature>
<evidence type="ECO:0000259" key="5">
    <source>
        <dbReference type="Pfam" id="PF02120"/>
    </source>
</evidence>
<evidence type="ECO:0000256" key="1">
    <source>
        <dbReference type="ARBA" id="ARBA00003944"/>
    </source>
</evidence>
<evidence type="ECO:0000256" key="2">
    <source>
        <dbReference type="ARBA" id="ARBA00009149"/>
    </source>
</evidence>
<keyword evidence="6" id="KW-0966">Cell projection</keyword>
<dbReference type="InterPro" id="IPR021136">
    <property type="entry name" value="Flagellar_hook_control-like_C"/>
</dbReference>
<gene>
    <name evidence="6" type="ORF">ACFYG5_02300</name>
</gene>
<dbReference type="Gene3D" id="3.30.750.140">
    <property type="match status" value="1"/>
</dbReference>
<evidence type="ECO:0000313" key="6">
    <source>
        <dbReference type="EMBL" id="XIA18997.1"/>
    </source>
</evidence>
<dbReference type="InterPro" id="IPR038610">
    <property type="entry name" value="FliK-like_C_sf"/>
</dbReference>
<keyword evidence="6" id="KW-0969">Cilium</keyword>
<feature type="domain" description="Flagellar hook-length control protein-like C-terminal" evidence="5">
    <location>
        <begin position="268"/>
        <end position="350"/>
    </location>
</feature>
<accession>A0AB74URT5</accession>
<dbReference type="PANTHER" id="PTHR37533">
    <property type="entry name" value="FLAGELLAR HOOK-LENGTH CONTROL PROTEIN"/>
    <property type="match status" value="1"/>
</dbReference>
<proteinExistence type="inferred from homology"/>
<feature type="compositionally biased region" description="Basic and acidic residues" evidence="4">
    <location>
        <begin position="49"/>
        <end position="71"/>
    </location>
</feature>
<feature type="compositionally biased region" description="Low complexity" evidence="4">
    <location>
        <begin position="99"/>
        <end position="108"/>
    </location>
</feature>
<comment type="similarity">
    <text evidence="2">Belongs to the FliK family.</text>
</comment>